<reference evidence="3" key="1">
    <citation type="submission" date="2020-12" db="EMBL/GenBank/DDBJ databases">
        <authorList>
            <person name="Iha C."/>
        </authorList>
    </citation>
    <scope>NUCLEOTIDE SEQUENCE</scope>
</reference>
<dbReference type="OrthoDB" id="515462at2759"/>
<feature type="region of interest" description="Disordered" evidence="1">
    <location>
        <begin position="17"/>
        <end position="46"/>
    </location>
</feature>
<dbReference type="SMART" id="SM00317">
    <property type="entry name" value="SET"/>
    <property type="match status" value="1"/>
</dbReference>
<evidence type="ECO:0000313" key="4">
    <source>
        <dbReference type="Proteomes" id="UP000708148"/>
    </source>
</evidence>
<dbReference type="SUPFAM" id="SSF82199">
    <property type="entry name" value="SET domain"/>
    <property type="match status" value="1"/>
</dbReference>
<feature type="domain" description="SET" evidence="2">
    <location>
        <begin position="265"/>
        <end position="460"/>
    </location>
</feature>
<dbReference type="Proteomes" id="UP000708148">
    <property type="component" value="Unassembled WGS sequence"/>
</dbReference>
<gene>
    <name evidence="3" type="ORF">OSTQU699_LOCUS6060</name>
</gene>
<dbReference type="AlphaFoldDB" id="A0A8S1IZB4"/>
<evidence type="ECO:0000259" key="2">
    <source>
        <dbReference type="PROSITE" id="PS50280"/>
    </source>
</evidence>
<dbReference type="InterPro" id="IPR001214">
    <property type="entry name" value="SET_dom"/>
</dbReference>
<proteinExistence type="predicted"/>
<dbReference type="Pfam" id="PF00856">
    <property type="entry name" value="SET"/>
    <property type="match status" value="1"/>
</dbReference>
<feature type="region of interest" description="Disordered" evidence="1">
    <location>
        <begin position="74"/>
        <end position="110"/>
    </location>
</feature>
<evidence type="ECO:0000256" key="1">
    <source>
        <dbReference type="SAM" id="MobiDB-lite"/>
    </source>
</evidence>
<feature type="compositionally biased region" description="Basic and acidic residues" evidence="1">
    <location>
        <begin position="82"/>
        <end position="95"/>
    </location>
</feature>
<dbReference type="InterPro" id="IPR046341">
    <property type="entry name" value="SET_dom_sf"/>
</dbReference>
<feature type="compositionally biased region" description="Low complexity" evidence="1">
    <location>
        <begin position="27"/>
        <end position="46"/>
    </location>
</feature>
<protein>
    <recommendedName>
        <fullName evidence="2">SET domain-containing protein</fullName>
    </recommendedName>
</protein>
<name>A0A8S1IZB4_9CHLO</name>
<keyword evidence="4" id="KW-1185">Reference proteome</keyword>
<feature type="compositionally biased region" description="Acidic residues" evidence="1">
    <location>
        <begin position="96"/>
        <end position="110"/>
    </location>
</feature>
<dbReference type="EMBL" id="CAJHUC010001321">
    <property type="protein sequence ID" value="CAD7700701.1"/>
    <property type="molecule type" value="Genomic_DNA"/>
</dbReference>
<dbReference type="PROSITE" id="PS50280">
    <property type="entry name" value="SET"/>
    <property type="match status" value="1"/>
</dbReference>
<comment type="caution">
    <text evidence="3">The sequence shown here is derived from an EMBL/GenBank/DDBJ whole genome shotgun (WGS) entry which is preliminary data.</text>
</comment>
<sequence length="489" mass="54469">MGSTPPGRGVHVNLIARLRKFTEEQPQAGTNNGASGSGQQSGTLTAAPDSFAEAVACETLCNANSGPEVVDLTLLDSEDESSELKVRGEEEREGCNDEDDDAGGEEEDMDDVDWEECDELMEMQLEEERTQVFQEAQLAMPEVKVEQQLSVSRQLSVSGQSSCSSTLVGGSMVEFCAAVQTCPECTNGEVRVLGHTLLWPAYMLFLKMLEEQGHGMHLHTDSHQHSVCAQLKRMIQNSLDAGEKMVQCRDLLLPEDIECKPLLCARLIDASDSRRALVGQRGVFAVKDIAPGCLLGPYRSLALPTRFFNHFTKHPPPRWGTYAQGKCSHPTKVWEYLVNSYSADVDYVHVRSQSSQDSSQDEQGKAYHITMSAFGYGNISCLVNDHHTDPWRLWDEDDCSRYLFQLPYEAKEEYKEARLGPTVASPNVDIETIYVNGFPFLFLVSKEHIRAGEELLYDYGYLYWECLKPLSDGLDAADMAFINKIMSGN</sequence>
<organism evidence="3 4">
    <name type="scientific">Ostreobium quekettii</name>
    <dbReference type="NCBI Taxonomy" id="121088"/>
    <lineage>
        <taxon>Eukaryota</taxon>
        <taxon>Viridiplantae</taxon>
        <taxon>Chlorophyta</taxon>
        <taxon>core chlorophytes</taxon>
        <taxon>Ulvophyceae</taxon>
        <taxon>TCBD clade</taxon>
        <taxon>Bryopsidales</taxon>
        <taxon>Ostreobineae</taxon>
        <taxon>Ostreobiaceae</taxon>
        <taxon>Ostreobium</taxon>
    </lineage>
</organism>
<evidence type="ECO:0000313" key="3">
    <source>
        <dbReference type="EMBL" id="CAD7700701.1"/>
    </source>
</evidence>
<accession>A0A8S1IZB4</accession>
<dbReference type="Gene3D" id="2.170.270.10">
    <property type="entry name" value="SET domain"/>
    <property type="match status" value="1"/>
</dbReference>